<evidence type="ECO:0000313" key="3">
    <source>
        <dbReference type="Proteomes" id="UP000050761"/>
    </source>
</evidence>
<name>A0A183GVK4_HELPZ</name>
<proteinExistence type="predicted"/>
<dbReference type="WBParaSite" id="HPBE_0002672401-mRNA-1">
    <property type="protein sequence ID" value="HPBE_0002672401-mRNA-1"/>
    <property type="gene ID" value="HPBE_0002672401"/>
</dbReference>
<dbReference type="Proteomes" id="UP000050761">
    <property type="component" value="Unassembled WGS sequence"/>
</dbReference>
<dbReference type="InterPro" id="IPR057476">
    <property type="entry name" value="Cux_N"/>
</dbReference>
<dbReference type="AlphaFoldDB" id="A0A183GVK4"/>
<feature type="domain" description="Cux N-terminal" evidence="1">
    <location>
        <begin position="2"/>
        <end position="55"/>
    </location>
</feature>
<accession>A0A183GVK4</accession>
<dbReference type="EMBL" id="UZAH01040702">
    <property type="protein sequence ID" value="VDP59092.1"/>
    <property type="molecule type" value="Genomic_DNA"/>
</dbReference>
<evidence type="ECO:0000313" key="2">
    <source>
        <dbReference type="EMBL" id="VDP59092.1"/>
    </source>
</evidence>
<keyword evidence="3" id="KW-1185">Reference proteome</keyword>
<evidence type="ECO:0000313" key="4">
    <source>
        <dbReference type="WBParaSite" id="HPBE_0002672401-mRNA-1"/>
    </source>
</evidence>
<accession>A0A3P8E4X7</accession>
<gene>
    <name evidence="2" type="ORF">HPBE_LOCUS26723</name>
</gene>
<reference evidence="2 3" key="1">
    <citation type="submission" date="2018-11" db="EMBL/GenBank/DDBJ databases">
        <authorList>
            <consortium name="Pathogen Informatics"/>
        </authorList>
    </citation>
    <scope>NUCLEOTIDE SEQUENCE [LARGE SCALE GENOMIC DNA]</scope>
</reference>
<sequence>METFLKSWKAVSWENVQLRVDGEIKAIGARQDEAEEGRKVLVDESNKYRENTTKVSLVDCLRGVFWIYPSPGGHITKEYVKNRLGTNRATPTEHDRT</sequence>
<protein>
    <submittedName>
        <fullName evidence="4">ABC transporter ATP-binding protein</fullName>
    </submittedName>
</protein>
<reference evidence="4" key="2">
    <citation type="submission" date="2019-09" db="UniProtKB">
        <authorList>
            <consortium name="WormBaseParasite"/>
        </authorList>
    </citation>
    <scope>IDENTIFICATION</scope>
</reference>
<dbReference type="Pfam" id="PF25398">
    <property type="entry name" value="CUX1_N"/>
    <property type="match status" value="1"/>
</dbReference>
<organism evidence="3 4">
    <name type="scientific">Heligmosomoides polygyrus</name>
    <name type="common">Parasitic roundworm</name>
    <dbReference type="NCBI Taxonomy" id="6339"/>
    <lineage>
        <taxon>Eukaryota</taxon>
        <taxon>Metazoa</taxon>
        <taxon>Ecdysozoa</taxon>
        <taxon>Nematoda</taxon>
        <taxon>Chromadorea</taxon>
        <taxon>Rhabditida</taxon>
        <taxon>Rhabditina</taxon>
        <taxon>Rhabditomorpha</taxon>
        <taxon>Strongyloidea</taxon>
        <taxon>Heligmosomidae</taxon>
        <taxon>Heligmosomoides</taxon>
    </lineage>
</organism>
<dbReference type="OrthoDB" id="10257567at2759"/>
<evidence type="ECO:0000259" key="1">
    <source>
        <dbReference type="Pfam" id="PF25398"/>
    </source>
</evidence>